<dbReference type="RefSeq" id="WP_249864730.1">
    <property type="nucleotide sequence ID" value="NZ_CP027059.1"/>
</dbReference>
<dbReference type="EC" id="1.13.11.-" evidence="6"/>
<keyword evidence="3" id="KW-0479">Metal-binding</keyword>
<dbReference type="EMBL" id="CP027059">
    <property type="protein sequence ID" value="UQZ82612.1"/>
    <property type="molecule type" value="Genomic_DNA"/>
</dbReference>
<comment type="cofactor">
    <cofactor evidence="1">
        <name>Fe(2+)</name>
        <dbReference type="ChEBI" id="CHEBI:29033"/>
    </cofactor>
</comment>
<dbReference type="Proteomes" id="UP001057134">
    <property type="component" value="Chromosome"/>
</dbReference>
<evidence type="ECO:0000256" key="2">
    <source>
        <dbReference type="ARBA" id="ARBA00006787"/>
    </source>
</evidence>
<accession>A0ABY4RMT6</accession>
<dbReference type="Pfam" id="PF03055">
    <property type="entry name" value="RPE65"/>
    <property type="match status" value="1"/>
</dbReference>
<name>A0ABY4RMT6_9BACL</name>
<dbReference type="GO" id="GO:0016491">
    <property type="term" value="F:oxidoreductase activity"/>
    <property type="evidence" value="ECO:0007669"/>
    <property type="project" value="UniProtKB-KW"/>
</dbReference>
<dbReference type="PANTHER" id="PTHR10543">
    <property type="entry name" value="BETA-CAROTENE DIOXYGENASE"/>
    <property type="match status" value="1"/>
</dbReference>
<evidence type="ECO:0000256" key="1">
    <source>
        <dbReference type="ARBA" id="ARBA00001954"/>
    </source>
</evidence>
<gene>
    <name evidence="6" type="ORF">SK3146_01770</name>
</gene>
<reference evidence="6" key="2">
    <citation type="journal article" date="2021" name="J Anim Sci Technol">
        <title>Complete genome sequence of Paenibacillus konkukensis sp. nov. SK3146 as a potential probiotic strain.</title>
        <authorList>
            <person name="Jung H.I."/>
            <person name="Park S."/>
            <person name="Niu K.M."/>
            <person name="Lee S.W."/>
            <person name="Kothari D."/>
            <person name="Yi K.J."/>
            <person name="Kim S.K."/>
        </authorList>
    </citation>
    <scope>NUCLEOTIDE SEQUENCE</scope>
    <source>
        <strain evidence="6">SK3146</strain>
    </source>
</reference>
<keyword evidence="7" id="KW-1185">Reference proteome</keyword>
<keyword evidence="5" id="KW-0408">Iron</keyword>
<comment type="similarity">
    <text evidence="2">Belongs to the carotenoid oxygenase family.</text>
</comment>
<evidence type="ECO:0000256" key="4">
    <source>
        <dbReference type="ARBA" id="ARBA00023002"/>
    </source>
</evidence>
<keyword evidence="4 6" id="KW-0560">Oxidoreductase</keyword>
<dbReference type="PANTHER" id="PTHR10543:SF24">
    <property type="entry name" value="CAROTENOID ISOMEROOXYGENASE"/>
    <property type="match status" value="1"/>
</dbReference>
<evidence type="ECO:0000256" key="3">
    <source>
        <dbReference type="ARBA" id="ARBA00022723"/>
    </source>
</evidence>
<protein>
    <submittedName>
        <fullName evidence="6">Carotenoid cleavage oxygenase</fullName>
        <ecNumber evidence="6">1.13.11.-</ecNumber>
    </submittedName>
</protein>
<proteinExistence type="inferred from homology"/>
<dbReference type="InterPro" id="IPR004294">
    <property type="entry name" value="Carotenoid_Oase"/>
</dbReference>
<sequence>MMSQQPMFQLGFTNLEQEVHGCRLPVTGSVPGWLSGTLFRNGPAKFSTQQGWHTHWFDGLAMLHKFTFRDSEVMYWNKYLRTNAYRRAQETGVLGSGFGTAAGQKTVKDHNANVNVSQIDGHFVAMTETPDVVEFDPYTLDTMGVFDFHCEFPGQFTTAHPHIDWKTGRHINFTIEFGAVSQYHLYSIAPHSTRKERIGSVPTLEPSYIHSFAVTERYVIIAEFPFVVNPLELMTSGKSFIDNFQWKPERGTRFYVVSKSNGALVKTYEAEPFFSFHHVNAYEAGNGDIMLDICASATASVVGELQVDNLTNKDDAPASPRTELRRYRLPVSGGTASGVLLAGESMDLPTINQARGASRAYRYAYGISMNKQRMEKYSNQLVKADVVQGESKIWFEPDCYPGEPIFIEKPNALSEDDGVVVSVILDGKKGHSFLLLLDARTFTEIGRVHVPHHIPFGFHGMFTEELFLRHA</sequence>
<organism evidence="6 7">
    <name type="scientific">Paenibacillus konkukensis</name>
    <dbReference type="NCBI Taxonomy" id="2020716"/>
    <lineage>
        <taxon>Bacteria</taxon>
        <taxon>Bacillati</taxon>
        <taxon>Bacillota</taxon>
        <taxon>Bacilli</taxon>
        <taxon>Bacillales</taxon>
        <taxon>Paenibacillaceae</taxon>
        <taxon>Paenibacillus</taxon>
    </lineage>
</organism>
<reference evidence="6" key="1">
    <citation type="submission" date="2018-02" db="EMBL/GenBank/DDBJ databases">
        <authorList>
            <person name="Kim S.-K."/>
            <person name="Jung H.-I."/>
            <person name="Lee S.-W."/>
        </authorList>
    </citation>
    <scope>NUCLEOTIDE SEQUENCE</scope>
    <source>
        <strain evidence="6">SK3146</strain>
    </source>
</reference>
<evidence type="ECO:0000313" key="7">
    <source>
        <dbReference type="Proteomes" id="UP001057134"/>
    </source>
</evidence>
<evidence type="ECO:0000313" key="6">
    <source>
        <dbReference type="EMBL" id="UQZ82612.1"/>
    </source>
</evidence>
<evidence type="ECO:0000256" key="5">
    <source>
        <dbReference type="ARBA" id="ARBA00023004"/>
    </source>
</evidence>